<dbReference type="Proteomes" id="UP000046373">
    <property type="component" value="Unassembled WGS sequence"/>
</dbReference>
<accession>A0A090E3C9</accession>
<reference evidence="1 2" key="1">
    <citation type="submission" date="2014-08" db="EMBL/GenBank/DDBJ databases">
        <authorList>
            <person name="Moulin Lionel"/>
        </authorList>
    </citation>
    <scope>NUCLEOTIDE SEQUENCE [LARGE SCALE GENOMIC DNA]</scope>
</reference>
<evidence type="ECO:0000313" key="1">
    <source>
        <dbReference type="EMBL" id="CDX21630.1"/>
    </source>
</evidence>
<organism evidence="1 2">
    <name type="scientific">Mesorhizobium plurifarium</name>
    <dbReference type="NCBI Taxonomy" id="69974"/>
    <lineage>
        <taxon>Bacteria</taxon>
        <taxon>Pseudomonadati</taxon>
        <taxon>Pseudomonadota</taxon>
        <taxon>Alphaproteobacteria</taxon>
        <taxon>Hyphomicrobiales</taxon>
        <taxon>Phyllobacteriaceae</taxon>
        <taxon>Mesorhizobium</taxon>
    </lineage>
</organism>
<evidence type="ECO:0000313" key="2">
    <source>
        <dbReference type="Proteomes" id="UP000046373"/>
    </source>
</evidence>
<name>A0A090E3C9_MESPL</name>
<dbReference type="EMBL" id="CCNB01000003">
    <property type="protein sequence ID" value="CDX21630.1"/>
    <property type="molecule type" value="Genomic_DNA"/>
</dbReference>
<sequence length="73" mass="8215">MAGAVSGDSTQQSSTHFTNIRVFNHAFRGNTTLDIVSSAICGAYLVKYKLKLQYRCENSFGSRNFFNHFCSRL</sequence>
<protein>
    <submittedName>
        <fullName evidence="1">Uncharacterized protein</fullName>
    </submittedName>
</protein>
<gene>
    <name evidence="1" type="ORF">MPLDJ20_110397</name>
</gene>
<dbReference type="AlphaFoldDB" id="A0A090E3C9"/>
<proteinExistence type="predicted"/>